<protein>
    <recommendedName>
        <fullName evidence="6">Epoxide hydrolase</fullName>
        <ecNumber evidence="6">3.3.2.9</ecNumber>
    </recommendedName>
</protein>
<dbReference type="InterPro" id="IPR016292">
    <property type="entry name" value="Epoxide_hydrolase"/>
</dbReference>
<dbReference type="InterPro" id="IPR010497">
    <property type="entry name" value="Epoxide_hydro_N"/>
</dbReference>
<dbReference type="GO" id="GO:0097176">
    <property type="term" value="P:epoxide metabolic process"/>
    <property type="evidence" value="ECO:0007669"/>
    <property type="project" value="TreeGrafter"/>
</dbReference>
<name>A0AAW1LCM8_POPJA</name>
<evidence type="ECO:0000256" key="1">
    <source>
        <dbReference type="ARBA" id="ARBA00000221"/>
    </source>
</evidence>
<reference evidence="9 10" key="1">
    <citation type="journal article" date="2024" name="BMC Genomics">
        <title>De novo assembly and annotation of Popillia japonica's genome with initial clues to its potential as an invasive pest.</title>
        <authorList>
            <person name="Cucini C."/>
            <person name="Boschi S."/>
            <person name="Funari R."/>
            <person name="Cardaioli E."/>
            <person name="Iannotti N."/>
            <person name="Marturano G."/>
            <person name="Paoli F."/>
            <person name="Bruttini M."/>
            <person name="Carapelli A."/>
            <person name="Frati F."/>
            <person name="Nardi F."/>
        </authorList>
    </citation>
    <scope>NUCLEOTIDE SEQUENCE [LARGE SCALE GENOMIC DNA]</scope>
    <source>
        <strain evidence="9">DMR45628</strain>
    </source>
</reference>
<keyword evidence="10" id="KW-1185">Reference proteome</keyword>
<organism evidence="9 10">
    <name type="scientific">Popillia japonica</name>
    <name type="common">Japanese beetle</name>
    <dbReference type="NCBI Taxonomy" id="7064"/>
    <lineage>
        <taxon>Eukaryota</taxon>
        <taxon>Metazoa</taxon>
        <taxon>Ecdysozoa</taxon>
        <taxon>Arthropoda</taxon>
        <taxon>Hexapoda</taxon>
        <taxon>Insecta</taxon>
        <taxon>Pterygota</taxon>
        <taxon>Neoptera</taxon>
        <taxon>Endopterygota</taxon>
        <taxon>Coleoptera</taxon>
        <taxon>Polyphaga</taxon>
        <taxon>Scarabaeiformia</taxon>
        <taxon>Scarabaeidae</taxon>
        <taxon>Rutelinae</taxon>
        <taxon>Popillia</taxon>
    </lineage>
</organism>
<evidence type="ECO:0000256" key="7">
    <source>
        <dbReference type="PIRSR" id="PIRSR001112-1"/>
    </source>
</evidence>
<dbReference type="AlphaFoldDB" id="A0AAW1LCM8"/>
<dbReference type="EC" id="3.3.2.9" evidence="6"/>
<accession>A0AAW1LCM8</accession>
<evidence type="ECO:0000313" key="10">
    <source>
        <dbReference type="Proteomes" id="UP001458880"/>
    </source>
</evidence>
<dbReference type="GO" id="GO:0033961">
    <property type="term" value="F:cis-stilbene-oxide hydrolase activity"/>
    <property type="evidence" value="ECO:0007669"/>
    <property type="project" value="UniProtKB-UniRule"/>
</dbReference>
<feature type="domain" description="Epoxide hydrolase N-terminal" evidence="8">
    <location>
        <begin position="59"/>
        <end position="168"/>
    </location>
</feature>
<dbReference type="Gene3D" id="3.40.50.1820">
    <property type="entry name" value="alpha/beta hydrolase"/>
    <property type="match status" value="1"/>
</dbReference>
<evidence type="ECO:0000256" key="4">
    <source>
        <dbReference type="ARBA" id="ARBA00022797"/>
    </source>
</evidence>
<feature type="active site" description="Proton acceptor" evidence="7">
    <location>
        <position position="443"/>
    </location>
</feature>
<feature type="active site" description="Nucleophile" evidence="7">
    <location>
        <position position="234"/>
    </location>
</feature>
<comment type="function">
    <text evidence="6">Catalyzes juvenile hormone hydrolysis.</text>
</comment>
<dbReference type="GO" id="GO:0005789">
    <property type="term" value="C:endoplasmic reticulum membrane"/>
    <property type="evidence" value="ECO:0007669"/>
    <property type="project" value="UniProtKB-SubCell"/>
</dbReference>
<comment type="subcellular location">
    <subcellularLocation>
        <location evidence="6">Endoplasmic reticulum membrane</location>
    </subcellularLocation>
    <subcellularLocation>
        <location evidence="2">Microsome membrane</location>
        <topology evidence="2">Single-pass membrane protein</topology>
    </subcellularLocation>
</comment>
<gene>
    <name evidence="9" type="ORF">QE152_g13049</name>
</gene>
<dbReference type="EMBL" id="JASPKY010000121">
    <property type="protein sequence ID" value="KAK9732157.1"/>
    <property type="molecule type" value="Genomic_DNA"/>
</dbReference>
<dbReference type="PRINTS" id="PR00412">
    <property type="entry name" value="EPOXHYDRLASE"/>
</dbReference>
<dbReference type="PANTHER" id="PTHR21661">
    <property type="entry name" value="EPOXIDE HYDROLASE 1-RELATED"/>
    <property type="match status" value="1"/>
</dbReference>
<dbReference type="PIRSF" id="PIRSF001112">
    <property type="entry name" value="Epoxide_hydrolase"/>
    <property type="match status" value="1"/>
</dbReference>
<dbReference type="InterPro" id="IPR029058">
    <property type="entry name" value="AB_hydrolase_fold"/>
</dbReference>
<dbReference type="Pfam" id="PF06441">
    <property type="entry name" value="EHN"/>
    <property type="match status" value="1"/>
</dbReference>
<comment type="catalytic activity">
    <reaction evidence="6">
        <text>cis-stilbene oxide + H2O = (1R,2R)-hydrobenzoin</text>
        <dbReference type="Rhea" id="RHEA:23900"/>
        <dbReference type="ChEBI" id="CHEBI:15377"/>
        <dbReference type="ChEBI" id="CHEBI:50004"/>
        <dbReference type="ChEBI" id="CHEBI:50014"/>
        <dbReference type="EC" id="3.3.2.9"/>
    </reaction>
</comment>
<comment type="similarity">
    <text evidence="3 6">Belongs to the peptidase S33 family.</text>
</comment>
<evidence type="ECO:0000256" key="3">
    <source>
        <dbReference type="ARBA" id="ARBA00010088"/>
    </source>
</evidence>
<keyword evidence="6" id="KW-0256">Endoplasmic reticulum</keyword>
<keyword evidence="5 6" id="KW-0378">Hydrolase</keyword>
<proteinExistence type="inferred from homology"/>
<keyword evidence="6" id="KW-0472">Membrane</keyword>
<evidence type="ECO:0000313" key="9">
    <source>
        <dbReference type="EMBL" id="KAK9732157.1"/>
    </source>
</evidence>
<evidence type="ECO:0000259" key="8">
    <source>
        <dbReference type="Pfam" id="PF06441"/>
    </source>
</evidence>
<evidence type="ECO:0000256" key="2">
    <source>
        <dbReference type="ARBA" id="ARBA00004111"/>
    </source>
</evidence>
<dbReference type="InterPro" id="IPR000639">
    <property type="entry name" value="Epox_hydrolase-like"/>
</dbReference>
<feature type="active site" description="Proton donor" evidence="7">
    <location>
        <position position="378"/>
    </location>
</feature>
<sequence length="472" mass="54448">MRSFKLHHVLCGVCLNFSNNSRLYWIQNQEILSNTGKATIQLQDEWWGPGEQTPVDTSIRPFKIEIEQKVLDDLQQRLINARPFTPPLENIQQQYGMNTKLLSEIVEFWKTKYDWRQRETFLNQFPQYKTNIQGLDIHFVHVKPTKADGLKVIPLLLLHGWPGSVREFYEMIPLLTEPQPDRDFVFEVVAPSLPGFGFSSAACKPGLNPVKIGLVLKNLMHRIGFEKFYVQGGDWGGIITSNMATLFPEEILGVHMNFCLFRDQPVAKIILALQHLLPSLFASAEDRRKMAQSMIYPTREDGYFRIQSTKPDTVGVGLNDSPVGLAAYIIEKFTTWTNPNWVNRADGGLLEKFDYAKLLDNVMIYWVSNSITTSCRIYYETSCRIYYEQNTEETRKYRIDKIPVSVPTGVTNFESELFLLPEKVIRCKFHNLLHYNDVLNGGHFAAFEVPDALAKELWITFDKFLNYSKQHG</sequence>
<evidence type="ECO:0000256" key="5">
    <source>
        <dbReference type="ARBA" id="ARBA00022801"/>
    </source>
</evidence>
<keyword evidence="4 6" id="KW-0058">Aromatic hydrocarbons catabolism</keyword>
<evidence type="ECO:0000256" key="6">
    <source>
        <dbReference type="PIRNR" id="PIRNR001112"/>
    </source>
</evidence>
<dbReference type="Proteomes" id="UP001458880">
    <property type="component" value="Unassembled WGS sequence"/>
</dbReference>
<comment type="caution">
    <text evidence="9">The sequence shown here is derived from an EMBL/GenBank/DDBJ whole genome shotgun (WGS) entry which is preliminary data.</text>
</comment>
<dbReference type="PANTHER" id="PTHR21661:SF35">
    <property type="entry name" value="EPOXIDE HYDROLASE"/>
    <property type="match status" value="1"/>
</dbReference>
<comment type="catalytic activity">
    <reaction evidence="1 6">
        <text>1-(4-methoxyphenyl)-N-methyl-N-[(3-methyloxetan-3-yl)methyl]methanamine + H2O = 2-{[(4-methoxybenzyl)(methyl)amino]methyl}-2-methylpropane-1,3-diol</text>
        <dbReference type="Rhea" id="RHEA:55764"/>
        <dbReference type="ChEBI" id="CHEBI:15377"/>
        <dbReference type="ChEBI" id="CHEBI:139161"/>
        <dbReference type="ChEBI" id="CHEBI:139164"/>
        <dbReference type="EC" id="3.3.2.9"/>
    </reaction>
</comment>
<dbReference type="SUPFAM" id="SSF53474">
    <property type="entry name" value="alpha/beta-Hydrolases"/>
    <property type="match status" value="1"/>
</dbReference>